<sequence>MEKNTLVTITRQYGSGGREVADLVAKKMGVRRYDRKVVAMAAEKLGDEANFHDLIERSYNAPDNCLGNLGDYAYERVPQHNRMYIEQAKVILEVAKEDGSAVFLGRCADYILKDQPNTYSFFIYADDDYRLARAKTHYAGHTIKELDAEDKHREQYYAYYTGRTWGDPQNYDLMINTSKISLEAAADLIISYIELRQKKAANA</sequence>
<gene>
    <name evidence="1" type="ORF">ERS852385_01009</name>
</gene>
<dbReference type="OrthoDB" id="9781180at2"/>
<keyword evidence="1" id="KW-0418">Kinase</keyword>
<reference evidence="1 2" key="1">
    <citation type="submission" date="2015-09" db="EMBL/GenBank/DDBJ databases">
        <authorList>
            <consortium name="Pathogen Informatics"/>
        </authorList>
    </citation>
    <scope>NUCLEOTIDE SEQUENCE [LARGE SCALE GENOMIC DNA]</scope>
    <source>
        <strain evidence="1 2">2789STDY5608828</strain>
    </source>
</reference>
<keyword evidence="2" id="KW-1185">Reference proteome</keyword>
<proteinExistence type="predicted"/>
<dbReference type="eggNOG" id="COG1102">
    <property type="taxonomic scope" value="Bacteria"/>
</dbReference>
<dbReference type="Pfam" id="PF13189">
    <property type="entry name" value="Cytidylate_kin2"/>
    <property type="match status" value="1"/>
</dbReference>
<dbReference type="SUPFAM" id="SSF52540">
    <property type="entry name" value="P-loop containing nucleoside triphosphate hydrolases"/>
    <property type="match status" value="1"/>
</dbReference>
<protein>
    <submittedName>
        <fullName evidence="1">Cytidylate kinase</fullName>
    </submittedName>
</protein>
<organism evidence="1 2">
    <name type="scientific">Mitsuokella jalaludinii</name>
    <dbReference type="NCBI Taxonomy" id="187979"/>
    <lineage>
        <taxon>Bacteria</taxon>
        <taxon>Bacillati</taxon>
        <taxon>Bacillota</taxon>
        <taxon>Negativicutes</taxon>
        <taxon>Selenomonadales</taxon>
        <taxon>Selenomonadaceae</taxon>
        <taxon>Mitsuokella</taxon>
    </lineage>
</organism>
<dbReference type="GO" id="GO:0016301">
    <property type="term" value="F:kinase activity"/>
    <property type="evidence" value="ECO:0007669"/>
    <property type="project" value="UniProtKB-KW"/>
</dbReference>
<dbReference type="STRING" id="187979.ERS852385_01009"/>
<dbReference type="RefSeq" id="WP_036375848.1">
    <property type="nucleotide sequence ID" value="NZ_CABIWZ010000005.1"/>
</dbReference>
<accession>A0A173YRK7</accession>
<name>A0A173YRK7_9FIRM</name>
<dbReference type="Proteomes" id="UP000095546">
    <property type="component" value="Unassembled WGS sequence"/>
</dbReference>
<evidence type="ECO:0000313" key="2">
    <source>
        <dbReference type="Proteomes" id="UP000095546"/>
    </source>
</evidence>
<dbReference type="EMBL" id="CYYU01000005">
    <property type="protein sequence ID" value="CUN65428.1"/>
    <property type="molecule type" value="Genomic_DNA"/>
</dbReference>
<dbReference type="AlphaFoldDB" id="A0A173YRK7"/>
<evidence type="ECO:0000313" key="1">
    <source>
        <dbReference type="EMBL" id="CUN65428.1"/>
    </source>
</evidence>
<dbReference type="InterPro" id="IPR027417">
    <property type="entry name" value="P-loop_NTPase"/>
</dbReference>
<dbReference type="Gene3D" id="3.40.50.300">
    <property type="entry name" value="P-loop containing nucleotide triphosphate hydrolases"/>
    <property type="match status" value="1"/>
</dbReference>
<keyword evidence="1" id="KW-0808">Transferase</keyword>